<evidence type="ECO:0000256" key="7">
    <source>
        <dbReference type="ARBA" id="ARBA00022786"/>
    </source>
</evidence>
<evidence type="ECO:0000259" key="13">
    <source>
        <dbReference type="PROSITE" id="PS51873"/>
    </source>
</evidence>
<dbReference type="Pfam" id="PF22191">
    <property type="entry name" value="IBR_1"/>
    <property type="match status" value="1"/>
</dbReference>
<dbReference type="Gene3D" id="2.20.25.20">
    <property type="match status" value="1"/>
</dbReference>
<comment type="catalytic activity">
    <reaction evidence="1">
        <text>[E2 ubiquitin-conjugating enzyme]-S-ubiquitinyl-L-cysteine + [acceptor protein]-L-lysine = [E2 ubiquitin-conjugating enzyme]-L-cysteine + [acceptor protein]-N(6)-ubiquitinyl-L-lysine.</text>
        <dbReference type="EC" id="2.3.2.31"/>
    </reaction>
</comment>
<gene>
    <name evidence="14" type="ORF">IZO911_LOCUS13501</name>
</gene>
<dbReference type="EC" id="2.3.2.31" evidence="2"/>
<evidence type="ECO:0000256" key="6">
    <source>
        <dbReference type="ARBA" id="ARBA00022771"/>
    </source>
</evidence>
<feature type="domain" description="RING-type" evidence="13">
    <location>
        <begin position="173"/>
        <end position="437"/>
    </location>
</feature>
<keyword evidence="4" id="KW-0479">Metal-binding</keyword>
<organism evidence="14 15">
    <name type="scientific">Adineta steineri</name>
    <dbReference type="NCBI Taxonomy" id="433720"/>
    <lineage>
        <taxon>Eukaryota</taxon>
        <taxon>Metazoa</taxon>
        <taxon>Spiralia</taxon>
        <taxon>Gnathifera</taxon>
        <taxon>Rotifera</taxon>
        <taxon>Eurotatoria</taxon>
        <taxon>Bdelloidea</taxon>
        <taxon>Adinetida</taxon>
        <taxon>Adinetidae</taxon>
        <taxon>Adineta</taxon>
    </lineage>
</organism>
<evidence type="ECO:0000313" key="15">
    <source>
        <dbReference type="Proteomes" id="UP000663860"/>
    </source>
</evidence>
<evidence type="ECO:0000259" key="12">
    <source>
        <dbReference type="PROSITE" id="PS50908"/>
    </source>
</evidence>
<dbReference type="SMART" id="SM00647">
    <property type="entry name" value="IBR"/>
    <property type="match status" value="2"/>
</dbReference>
<evidence type="ECO:0000256" key="2">
    <source>
        <dbReference type="ARBA" id="ARBA00012251"/>
    </source>
</evidence>
<dbReference type="Gene3D" id="3.10.110.10">
    <property type="entry name" value="Ubiquitin Conjugating Enzyme"/>
    <property type="match status" value="1"/>
</dbReference>
<dbReference type="CDD" id="cd20336">
    <property type="entry name" value="Rcat_RBR"/>
    <property type="match status" value="1"/>
</dbReference>
<keyword evidence="5" id="KW-0677">Repeat</keyword>
<dbReference type="Pfam" id="PF05773">
    <property type="entry name" value="RWD"/>
    <property type="match status" value="1"/>
</dbReference>
<dbReference type="GO" id="GO:0061630">
    <property type="term" value="F:ubiquitin protein ligase activity"/>
    <property type="evidence" value="ECO:0007669"/>
    <property type="project" value="UniProtKB-EC"/>
</dbReference>
<feature type="compositionally biased region" description="Basic and acidic residues" evidence="10">
    <location>
        <begin position="460"/>
        <end position="474"/>
    </location>
</feature>
<dbReference type="InterPro" id="IPR001841">
    <property type="entry name" value="Znf_RING"/>
</dbReference>
<dbReference type="InterPro" id="IPR016135">
    <property type="entry name" value="UBQ-conjugating_enzyme/RWD"/>
</dbReference>
<dbReference type="SMART" id="SM00591">
    <property type="entry name" value="RWD"/>
    <property type="match status" value="1"/>
</dbReference>
<keyword evidence="8" id="KW-0862">Zinc</keyword>
<dbReference type="InterPro" id="IPR017907">
    <property type="entry name" value="Znf_RING_CS"/>
</dbReference>
<dbReference type="AlphaFoldDB" id="A0A814B4T8"/>
<dbReference type="SMART" id="SM00184">
    <property type="entry name" value="RING"/>
    <property type="match status" value="2"/>
</dbReference>
<evidence type="ECO:0000313" key="14">
    <source>
        <dbReference type="EMBL" id="CAF0924386.1"/>
    </source>
</evidence>
<dbReference type="PANTHER" id="PTHR11685">
    <property type="entry name" value="RBR FAMILY RING FINGER AND IBR DOMAIN-CONTAINING"/>
    <property type="match status" value="1"/>
</dbReference>
<dbReference type="CDD" id="cd20341">
    <property type="entry name" value="BRcat_RBR_RNF14"/>
    <property type="match status" value="1"/>
</dbReference>
<evidence type="ECO:0000256" key="4">
    <source>
        <dbReference type="ARBA" id="ARBA00022723"/>
    </source>
</evidence>
<dbReference type="SUPFAM" id="SSF57850">
    <property type="entry name" value="RING/U-box"/>
    <property type="match status" value="4"/>
</dbReference>
<dbReference type="PROSITE" id="PS50908">
    <property type="entry name" value="RWD"/>
    <property type="match status" value="1"/>
</dbReference>
<keyword evidence="3" id="KW-0808">Transferase</keyword>
<dbReference type="InterPro" id="IPR044066">
    <property type="entry name" value="TRIAD_supradom"/>
</dbReference>
<dbReference type="SUPFAM" id="SSF54495">
    <property type="entry name" value="UBC-like"/>
    <property type="match status" value="1"/>
</dbReference>
<dbReference type="Proteomes" id="UP000663860">
    <property type="component" value="Unassembled WGS sequence"/>
</dbReference>
<evidence type="ECO:0000259" key="11">
    <source>
        <dbReference type="PROSITE" id="PS50089"/>
    </source>
</evidence>
<evidence type="ECO:0000256" key="10">
    <source>
        <dbReference type="SAM" id="MobiDB-lite"/>
    </source>
</evidence>
<keyword evidence="7" id="KW-0833">Ubl conjugation pathway</keyword>
<feature type="region of interest" description="Disordered" evidence="10">
    <location>
        <begin position="330"/>
        <end position="351"/>
    </location>
</feature>
<feature type="region of interest" description="Disordered" evidence="10">
    <location>
        <begin position="451"/>
        <end position="479"/>
    </location>
</feature>
<dbReference type="GO" id="GO:0016567">
    <property type="term" value="P:protein ubiquitination"/>
    <property type="evidence" value="ECO:0007669"/>
    <property type="project" value="InterPro"/>
</dbReference>
<dbReference type="InterPro" id="IPR002867">
    <property type="entry name" value="IBR_dom"/>
</dbReference>
<evidence type="ECO:0000256" key="5">
    <source>
        <dbReference type="ARBA" id="ARBA00022737"/>
    </source>
</evidence>
<dbReference type="PROSITE" id="PS00518">
    <property type="entry name" value="ZF_RING_1"/>
    <property type="match status" value="1"/>
</dbReference>
<dbReference type="Pfam" id="PF01485">
    <property type="entry name" value="IBR"/>
    <property type="match status" value="2"/>
</dbReference>
<evidence type="ECO:0000256" key="1">
    <source>
        <dbReference type="ARBA" id="ARBA00001798"/>
    </source>
</evidence>
<reference evidence="14" key="1">
    <citation type="submission" date="2021-02" db="EMBL/GenBank/DDBJ databases">
        <authorList>
            <person name="Nowell W R."/>
        </authorList>
    </citation>
    <scope>NUCLEOTIDE SEQUENCE</scope>
</reference>
<dbReference type="InterPro" id="IPR031127">
    <property type="entry name" value="E3_UB_ligase_RBR"/>
</dbReference>
<sequence>MTNIEKQSDEILVLQSIFDKKFHFLDENQYEISIEFDLNIPITIRFDNQSSIIQYLPPFNLIIQYHDEYPSEYPPSFIVSCFYFSKLNLQKLCQKLDNYPFNNGDVCVYDWIDLIKLEINNEMIFHTGSEEEEDEEESDPRALNGYSMEEGEKIFQYLINYNQQRENEQFQNQLQTCLICTDDIRGLDCIRLQRCRHFYCRSCLNNYVRRTLDNGKFGEKLLCPQDQCKQPLLPTEVKQIIQDEQLYEKYERLTLQHSLELMDDIIFCPRCQYTVFIDDSTDNLAMCEECRYAFCKICKNNFHSQTACPNQWMIEQLKLSEEIQRKRIKRQKEESRGLLEETEERKNSSKSDKHSILAKNLLYEQTTFEDILSAGRIDTLNTQPCPRCHIRIEKNGGCSHMHCTRCDHHFTWQAVPDPSNPNNISLLDNYMNSAMRIPSVKKALNKVTNTAYSSKQETTQNKDIDSVEKEDDQKVSGNNRLDAHSVIVNRVKQCPSKSCKKFNMKMSADNWMICSRCMKQYCFICGSVVHGKIHFAKKCKRQTPI</sequence>
<protein>
    <recommendedName>
        <fullName evidence="2">RBR-type E3 ubiquitin transferase</fullName>
        <ecNumber evidence="2">2.3.2.31</ecNumber>
    </recommendedName>
</protein>
<dbReference type="CDD" id="cd23820">
    <property type="entry name" value="RWD_RNF14"/>
    <property type="match status" value="1"/>
</dbReference>
<feature type="domain" description="RING-type" evidence="11">
    <location>
        <begin position="177"/>
        <end position="227"/>
    </location>
</feature>
<dbReference type="Gene3D" id="3.30.40.10">
    <property type="entry name" value="Zinc/RING finger domain, C3HC4 (zinc finger)"/>
    <property type="match status" value="1"/>
</dbReference>
<name>A0A814B4T8_9BILA</name>
<feature type="domain" description="RWD" evidence="12">
    <location>
        <begin position="9"/>
        <end position="122"/>
    </location>
</feature>
<evidence type="ECO:0000256" key="8">
    <source>
        <dbReference type="ARBA" id="ARBA00022833"/>
    </source>
</evidence>
<accession>A0A814B4T8</accession>
<dbReference type="PROSITE" id="PS51873">
    <property type="entry name" value="TRIAD"/>
    <property type="match status" value="1"/>
</dbReference>
<dbReference type="GO" id="GO:0008270">
    <property type="term" value="F:zinc ion binding"/>
    <property type="evidence" value="ECO:0007669"/>
    <property type="project" value="UniProtKB-KW"/>
</dbReference>
<keyword evidence="6 9" id="KW-0863">Zinc-finger</keyword>
<dbReference type="InterPro" id="IPR013083">
    <property type="entry name" value="Znf_RING/FYVE/PHD"/>
</dbReference>
<comment type="caution">
    <text evidence="14">The sequence shown here is derived from an EMBL/GenBank/DDBJ whole genome shotgun (WGS) entry which is preliminary data.</text>
</comment>
<dbReference type="FunFam" id="3.30.40.10:FF:000137">
    <property type="entry name" value="RanBP-type and C3HC4-type zinc finger-containing protein 1"/>
    <property type="match status" value="1"/>
</dbReference>
<dbReference type="EMBL" id="CAJNOE010000108">
    <property type="protein sequence ID" value="CAF0924386.1"/>
    <property type="molecule type" value="Genomic_DNA"/>
</dbReference>
<evidence type="ECO:0000256" key="9">
    <source>
        <dbReference type="PROSITE-ProRule" id="PRU00175"/>
    </source>
</evidence>
<evidence type="ECO:0000256" key="3">
    <source>
        <dbReference type="ARBA" id="ARBA00022679"/>
    </source>
</evidence>
<proteinExistence type="predicted"/>
<dbReference type="InterPro" id="IPR006575">
    <property type="entry name" value="RWD_dom"/>
</dbReference>
<dbReference type="Gene3D" id="1.20.120.1750">
    <property type="match status" value="1"/>
</dbReference>
<dbReference type="PROSITE" id="PS50089">
    <property type="entry name" value="ZF_RING_2"/>
    <property type="match status" value="1"/>
</dbReference>